<organism evidence="1 2">
    <name type="scientific">Aphis glycines</name>
    <name type="common">Soybean aphid</name>
    <dbReference type="NCBI Taxonomy" id="307491"/>
    <lineage>
        <taxon>Eukaryota</taxon>
        <taxon>Metazoa</taxon>
        <taxon>Ecdysozoa</taxon>
        <taxon>Arthropoda</taxon>
        <taxon>Hexapoda</taxon>
        <taxon>Insecta</taxon>
        <taxon>Pterygota</taxon>
        <taxon>Neoptera</taxon>
        <taxon>Paraneoptera</taxon>
        <taxon>Hemiptera</taxon>
        <taxon>Sternorrhyncha</taxon>
        <taxon>Aphidomorpha</taxon>
        <taxon>Aphidoidea</taxon>
        <taxon>Aphididae</taxon>
        <taxon>Aphidini</taxon>
        <taxon>Aphis</taxon>
        <taxon>Aphis</taxon>
    </lineage>
</organism>
<protein>
    <submittedName>
        <fullName evidence="1">Uncharacterized protein</fullName>
    </submittedName>
</protein>
<accession>A0A6G0T2M5</accession>
<evidence type="ECO:0000313" key="1">
    <source>
        <dbReference type="EMBL" id="KAE9524900.1"/>
    </source>
</evidence>
<dbReference type="AlphaFoldDB" id="A0A6G0T2M5"/>
<gene>
    <name evidence="1" type="ORF">AGLY_014950</name>
</gene>
<sequence>MINDVLKRSLKHKSPFSSSPEENIYLRLTNHFCSESFMLYRKETLYYNSKVPLDSDLDYLIKLHKVWLVLYLKDKINLEYSYSTFHKTSDSAVALPVAKFRFSAVSQTCTQCAAIRLFLFSPTLSCEEIFNTLSIHEKIHILDNSTKKYVFIVFIKIQNEQNNHEVELVLVQKCYLVSMFKYVPICEVSKLPLQTQINKKVQRNSQPFILMLTAHVLLNYRSDKIAFLLYLVPSSKYQLVRLPKRV</sequence>
<evidence type="ECO:0000313" key="2">
    <source>
        <dbReference type="Proteomes" id="UP000475862"/>
    </source>
</evidence>
<proteinExistence type="predicted"/>
<keyword evidence="2" id="KW-1185">Reference proteome</keyword>
<name>A0A6G0T2M5_APHGL</name>
<dbReference type="EMBL" id="VYZN01000065">
    <property type="protein sequence ID" value="KAE9524900.1"/>
    <property type="molecule type" value="Genomic_DNA"/>
</dbReference>
<dbReference type="Proteomes" id="UP000475862">
    <property type="component" value="Unassembled WGS sequence"/>
</dbReference>
<comment type="caution">
    <text evidence="1">The sequence shown here is derived from an EMBL/GenBank/DDBJ whole genome shotgun (WGS) entry which is preliminary data.</text>
</comment>
<reference evidence="1 2" key="1">
    <citation type="submission" date="2019-08" db="EMBL/GenBank/DDBJ databases">
        <title>The genome of the soybean aphid Biotype 1, its phylome, world population structure and adaptation to the North American continent.</title>
        <authorList>
            <person name="Giordano R."/>
            <person name="Donthu R.K."/>
            <person name="Hernandez A.G."/>
            <person name="Wright C.L."/>
            <person name="Zimin A.V."/>
        </authorList>
    </citation>
    <scope>NUCLEOTIDE SEQUENCE [LARGE SCALE GENOMIC DNA]</scope>
    <source>
        <tissue evidence="1">Whole aphids</tissue>
    </source>
</reference>